<evidence type="ECO:0000313" key="2">
    <source>
        <dbReference type="EMBL" id="MCF3947329.1"/>
    </source>
</evidence>
<dbReference type="Pfam" id="PF20109">
    <property type="entry name" value="Trans_reg_dom"/>
    <property type="match status" value="1"/>
</dbReference>
<feature type="domain" description="Transcriptional regulator-like" evidence="1">
    <location>
        <begin position="6"/>
        <end position="68"/>
    </location>
</feature>
<protein>
    <submittedName>
        <fullName evidence="2">DUF6499 domain-containing protein</fullName>
    </submittedName>
</protein>
<gene>
    <name evidence="2" type="ORF">L2A60_11645</name>
</gene>
<evidence type="ECO:0000259" key="1">
    <source>
        <dbReference type="Pfam" id="PF20109"/>
    </source>
</evidence>
<name>A0ABS9DX59_9PROT</name>
<reference evidence="2 3" key="1">
    <citation type="submission" date="2022-01" db="EMBL/GenBank/DDBJ databases">
        <authorList>
            <person name="Won M."/>
            <person name="Kim S.-J."/>
            <person name="Kwon S.-W."/>
        </authorList>
    </citation>
    <scope>NUCLEOTIDE SEQUENCE [LARGE SCALE GENOMIC DNA]</scope>
    <source>
        <strain evidence="2 3">KCTC 23505</strain>
    </source>
</reference>
<keyword evidence="3" id="KW-1185">Reference proteome</keyword>
<sequence length="69" mass="8246">MPNAYWHAPGTIEQLNHLERPGFAIEFLRRNPAYRRDYARVRRQITHDRVEAETALASLARRWGLRFRA</sequence>
<dbReference type="Proteomes" id="UP001521209">
    <property type="component" value="Unassembled WGS sequence"/>
</dbReference>
<dbReference type="EMBL" id="JAKGBZ010000021">
    <property type="protein sequence ID" value="MCF3947329.1"/>
    <property type="molecule type" value="Genomic_DNA"/>
</dbReference>
<organism evidence="2 3">
    <name type="scientific">Acidiphilium iwatense</name>
    <dbReference type="NCBI Taxonomy" id="768198"/>
    <lineage>
        <taxon>Bacteria</taxon>
        <taxon>Pseudomonadati</taxon>
        <taxon>Pseudomonadota</taxon>
        <taxon>Alphaproteobacteria</taxon>
        <taxon>Acetobacterales</taxon>
        <taxon>Acidocellaceae</taxon>
        <taxon>Acidiphilium</taxon>
    </lineage>
</organism>
<evidence type="ECO:0000313" key="3">
    <source>
        <dbReference type="Proteomes" id="UP001521209"/>
    </source>
</evidence>
<accession>A0ABS9DX59</accession>
<proteinExistence type="predicted"/>
<dbReference type="InterPro" id="IPR045465">
    <property type="entry name" value="Trans_reg_dom"/>
</dbReference>
<dbReference type="RefSeq" id="WP_235704553.1">
    <property type="nucleotide sequence ID" value="NZ_JAKGBZ010000021.1"/>
</dbReference>
<comment type="caution">
    <text evidence="2">The sequence shown here is derived from an EMBL/GenBank/DDBJ whole genome shotgun (WGS) entry which is preliminary data.</text>
</comment>